<keyword evidence="4" id="KW-1185">Reference proteome</keyword>
<dbReference type="SUPFAM" id="SSF54593">
    <property type="entry name" value="Glyoxalase/Bleomycin resistance protein/Dihydroxybiphenyl dioxygenase"/>
    <property type="match status" value="1"/>
</dbReference>
<evidence type="ECO:0000313" key="3">
    <source>
        <dbReference type="EMBL" id="MCU5780383.1"/>
    </source>
</evidence>
<gene>
    <name evidence="3" type="ORF">N5923_23100</name>
</gene>
<dbReference type="Gene3D" id="3.10.180.10">
    <property type="entry name" value="2,3-Dihydroxybiphenyl 1,2-Dioxygenase, domain 1"/>
    <property type="match status" value="1"/>
</dbReference>
<dbReference type="InterPro" id="IPR037523">
    <property type="entry name" value="VOC_core"/>
</dbReference>
<sequence>MSGNLHHISLTCRDLLASQLFYQLFGFVADKKYEDETVIILLLKDEDVFIELFHFKRLIQRAAQAKNLQNIGFTHLAFKSRCLSATRHLLEQKGYLCQEDRIARVSNFRYFFTADPDGNLVEIVEEQ</sequence>
<dbReference type="AlphaFoldDB" id="A0A9J6Q2A7"/>
<dbReference type="Pfam" id="PF00903">
    <property type="entry name" value="Glyoxalase"/>
    <property type="match status" value="1"/>
</dbReference>
<dbReference type="PANTHER" id="PTHR43048">
    <property type="entry name" value="METHYLMALONYL-COA EPIMERASE"/>
    <property type="match status" value="1"/>
</dbReference>
<dbReference type="PANTHER" id="PTHR43048:SF3">
    <property type="entry name" value="METHYLMALONYL-COA EPIMERASE, MITOCHONDRIAL"/>
    <property type="match status" value="1"/>
</dbReference>
<dbReference type="GO" id="GO:0046872">
    <property type="term" value="F:metal ion binding"/>
    <property type="evidence" value="ECO:0007669"/>
    <property type="project" value="UniProtKB-KW"/>
</dbReference>
<comment type="caution">
    <text evidence="3">The sequence shown here is derived from an EMBL/GenBank/DDBJ whole genome shotgun (WGS) entry which is preliminary data.</text>
</comment>
<organism evidence="3 4">
    <name type="scientific">Winslowiella arboricola</name>
    <dbReference type="NCBI Taxonomy" id="2978220"/>
    <lineage>
        <taxon>Bacteria</taxon>
        <taxon>Pseudomonadati</taxon>
        <taxon>Pseudomonadota</taxon>
        <taxon>Gammaproteobacteria</taxon>
        <taxon>Enterobacterales</taxon>
        <taxon>Erwiniaceae</taxon>
        <taxon>Winslowiella</taxon>
    </lineage>
</organism>
<feature type="domain" description="VOC" evidence="2">
    <location>
        <begin position="4"/>
        <end position="126"/>
    </location>
</feature>
<accession>A0A9J6Q2A7</accession>
<evidence type="ECO:0000256" key="1">
    <source>
        <dbReference type="ARBA" id="ARBA00022723"/>
    </source>
</evidence>
<evidence type="ECO:0000259" key="2">
    <source>
        <dbReference type="PROSITE" id="PS51819"/>
    </source>
</evidence>
<dbReference type="InterPro" id="IPR004360">
    <property type="entry name" value="Glyas_Fos-R_dOase_dom"/>
</dbReference>
<dbReference type="PROSITE" id="PS51819">
    <property type="entry name" value="VOC"/>
    <property type="match status" value="1"/>
</dbReference>
<dbReference type="Proteomes" id="UP001064262">
    <property type="component" value="Unassembled WGS sequence"/>
</dbReference>
<dbReference type="EMBL" id="JAODIM010000043">
    <property type="protein sequence ID" value="MCU5780383.1"/>
    <property type="molecule type" value="Genomic_DNA"/>
</dbReference>
<dbReference type="GO" id="GO:0046491">
    <property type="term" value="P:L-methylmalonyl-CoA metabolic process"/>
    <property type="evidence" value="ECO:0007669"/>
    <property type="project" value="TreeGrafter"/>
</dbReference>
<keyword evidence="1" id="KW-0479">Metal-binding</keyword>
<dbReference type="GO" id="GO:0004493">
    <property type="term" value="F:methylmalonyl-CoA epimerase activity"/>
    <property type="evidence" value="ECO:0007669"/>
    <property type="project" value="TreeGrafter"/>
</dbReference>
<reference evidence="3" key="1">
    <citation type="submission" date="2022-09" db="EMBL/GenBank/DDBJ databases">
        <title>Winslowiella arboricola sp. nov., isolated from bleeding cankers on broadleaf hosts.</title>
        <authorList>
            <person name="Brady C."/>
            <person name="Kaur S."/>
            <person name="Crampton B."/>
            <person name="Maddock D."/>
            <person name="Arnold D."/>
            <person name="Denman S."/>
        </authorList>
    </citation>
    <scope>NUCLEOTIDE SEQUENCE</scope>
    <source>
        <strain evidence="3">BAC 15a-03b</strain>
    </source>
</reference>
<name>A0A9J6Q2A7_9GAMM</name>
<dbReference type="InterPro" id="IPR051785">
    <property type="entry name" value="MMCE/EMCE_epimerase"/>
</dbReference>
<dbReference type="InterPro" id="IPR029068">
    <property type="entry name" value="Glyas_Bleomycin-R_OHBP_Dase"/>
</dbReference>
<evidence type="ECO:0000313" key="4">
    <source>
        <dbReference type="Proteomes" id="UP001064262"/>
    </source>
</evidence>
<protein>
    <submittedName>
        <fullName evidence="3">VOC family protein</fullName>
    </submittedName>
</protein>
<dbReference type="RefSeq" id="WP_267144409.1">
    <property type="nucleotide sequence ID" value="NZ_JAODIL010000081.1"/>
</dbReference>
<proteinExistence type="predicted"/>